<proteinExistence type="predicted"/>
<evidence type="ECO:0000313" key="1">
    <source>
        <dbReference type="EMBL" id="EGZ22752.1"/>
    </source>
</evidence>
<name>G4ZC22_PHYSP</name>
<dbReference type="EMBL" id="JH159153">
    <property type="protein sequence ID" value="EGZ22752.1"/>
    <property type="molecule type" value="Genomic_DNA"/>
</dbReference>
<dbReference type="KEGG" id="psoj:PHYSODRAFT_330492"/>
<dbReference type="GeneID" id="20646130"/>
<sequence>MKPGDDCFALLLSHEYTQKSIEGLGAGALKGVDRARFQALEEANASVPAEKKLEFHVVELHHEVVFYGRYGNIGDWDEESREEKTRWYTTQGRALGSGRTAKFNFLNPCNETLAQMWKKPYGSSNMHGYMGNEGPTKETKYCRFAVVAWPEVKSREHKTNFIG</sequence>
<accession>G4ZC22</accession>
<dbReference type="AlphaFoldDB" id="G4ZC22"/>
<keyword evidence="2" id="KW-1185">Reference proteome</keyword>
<dbReference type="Proteomes" id="UP000002640">
    <property type="component" value="Unassembled WGS sequence"/>
</dbReference>
<protein>
    <submittedName>
        <fullName evidence="1">Uncharacterized protein</fullName>
    </submittedName>
</protein>
<organism evidence="1 2">
    <name type="scientific">Phytophthora sojae (strain P6497)</name>
    <name type="common">Soybean stem and root rot agent</name>
    <name type="synonym">Phytophthora megasperma f. sp. glycines</name>
    <dbReference type="NCBI Taxonomy" id="1094619"/>
    <lineage>
        <taxon>Eukaryota</taxon>
        <taxon>Sar</taxon>
        <taxon>Stramenopiles</taxon>
        <taxon>Oomycota</taxon>
        <taxon>Peronosporomycetes</taxon>
        <taxon>Peronosporales</taxon>
        <taxon>Peronosporaceae</taxon>
        <taxon>Phytophthora</taxon>
    </lineage>
</organism>
<evidence type="ECO:0000313" key="2">
    <source>
        <dbReference type="Proteomes" id="UP000002640"/>
    </source>
</evidence>
<reference evidence="1 2" key="1">
    <citation type="journal article" date="2006" name="Science">
        <title>Phytophthora genome sequences uncover evolutionary origins and mechanisms of pathogenesis.</title>
        <authorList>
            <person name="Tyler B.M."/>
            <person name="Tripathy S."/>
            <person name="Zhang X."/>
            <person name="Dehal P."/>
            <person name="Jiang R.H."/>
            <person name="Aerts A."/>
            <person name="Arredondo F.D."/>
            <person name="Baxter L."/>
            <person name="Bensasson D."/>
            <person name="Beynon J.L."/>
            <person name="Chapman J."/>
            <person name="Damasceno C.M."/>
            <person name="Dorrance A.E."/>
            <person name="Dou D."/>
            <person name="Dickerman A.W."/>
            <person name="Dubchak I.L."/>
            <person name="Garbelotto M."/>
            <person name="Gijzen M."/>
            <person name="Gordon S.G."/>
            <person name="Govers F."/>
            <person name="Grunwald N.J."/>
            <person name="Huang W."/>
            <person name="Ivors K.L."/>
            <person name="Jones R.W."/>
            <person name="Kamoun S."/>
            <person name="Krampis K."/>
            <person name="Lamour K.H."/>
            <person name="Lee M.K."/>
            <person name="McDonald W.H."/>
            <person name="Medina M."/>
            <person name="Meijer H.J."/>
            <person name="Nordberg E.K."/>
            <person name="Maclean D.J."/>
            <person name="Ospina-Giraldo M.D."/>
            <person name="Morris P.F."/>
            <person name="Phuntumart V."/>
            <person name="Putnam N.H."/>
            <person name="Rash S."/>
            <person name="Rose J.K."/>
            <person name="Sakihama Y."/>
            <person name="Salamov A.A."/>
            <person name="Savidor A."/>
            <person name="Scheuring C.F."/>
            <person name="Smith B.M."/>
            <person name="Sobral B.W."/>
            <person name="Terry A."/>
            <person name="Torto-Alalibo T.A."/>
            <person name="Win J."/>
            <person name="Xu Z."/>
            <person name="Zhang H."/>
            <person name="Grigoriev I.V."/>
            <person name="Rokhsar D.S."/>
            <person name="Boore J.L."/>
        </authorList>
    </citation>
    <scope>NUCLEOTIDE SEQUENCE [LARGE SCALE GENOMIC DNA]</scope>
    <source>
        <strain evidence="1 2">P6497</strain>
    </source>
</reference>
<dbReference type="RefSeq" id="XP_009525469.1">
    <property type="nucleotide sequence ID" value="XM_009527174.1"/>
</dbReference>
<dbReference type="InParanoid" id="G4ZC22"/>
<gene>
    <name evidence="1" type="ORF">PHYSODRAFT_330492</name>
</gene>